<dbReference type="STRING" id="984485.A0A1E4RG32"/>
<dbReference type="GO" id="GO:0016251">
    <property type="term" value="F:RNA polymerase II general transcription initiation factor activity"/>
    <property type="evidence" value="ECO:0007669"/>
    <property type="project" value="TreeGrafter"/>
</dbReference>
<dbReference type="CDD" id="cd08047">
    <property type="entry name" value="TAF7"/>
    <property type="match status" value="1"/>
</dbReference>
<dbReference type="OrthoDB" id="153872at2759"/>
<sequence length="504" mass="57527">MKAPKSSKSGGGIVKKEPLVEKERHKKLKISLGGKHSHSQEKAKSTTAAPASSSSSSTSKLGKVTNIRVKPTRIPGEGYDAEAPDLEDDPLVEEGIVIRFLNDINLEAVQSAVDTGNLSNIFIKWLTKEKAVVHVNQTLYSARLIDLPTLTELYKTVDKKNIYKTIDICQILLVLHPINPEDFNIERDFEIVSDETYVHPLYKMSPNQEIKPTRIIHKDGLSYPYEGVHRRFRPRKVSHRVMDDIDTRVAELIKRDNKSDETHYELVDLNKVNRYRTGTSSTASSSVSTPLPNNEATTIKREGGEGQQEEGQQLQNDVDLLENALQQELEALEDDESDEEDATKAHENEEENEDEDEDMNELFEGTGEQPEQQEEEDDEEDEEEEEEDDDDDEDENVKQEKSKAKKLEEDIVDLEQVLKSQKEKYGNNPNKMIQMKYQSNMGTLRGQLEIKKRELAKIRDEQQKLQEKLAPNHAIDPNQREEQEEDNNNEDDDDDEGEDLDGLF</sequence>
<comment type="similarity">
    <text evidence="2">Belongs to the TAF7 family.</text>
</comment>
<dbReference type="Pfam" id="PF04658">
    <property type="entry name" value="TAFII55_N"/>
    <property type="match status" value="1"/>
</dbReference>
<proteinExistence type="inferred from homology"/>
<dbReference type="PANTHER" id="PTHR12228">
    <property type="entry name" value="TRANSCRIPTION INITIATION FACTOR TFIID 55 KD SUBUNIT-RELATED"/>
    <property type="match status" value="1"/>
</dbReference>
<feature type="compositionally biased region" description="Basic and acidic residues" evidence="6">
    <location>
        <begin position="396"/>
        <end position="409"/>
    </location>
</feature>
<dbReference type="GO" id="GO:0005669">
    <property type="term" value="C:transcription factor TFIID complex"/>
    <property type="evidence" value="ECO:0007669"/>
    <property type="project" value="InterPro"/>
</dbReference>
<reference evidence="9" key="1">
    <citation type="submission" date="2016-05" db="EMBL/GenBank/DDBJ databases">
        <title>Comparative genomics of biotechnologically important yeasts.</title>
        <authorList>
            <consortium name="DOE Joint Genome Institute"/>
            <person name="Riley R."/>
            <person name="Haridas S."/>
            <person name="Wolfe K.H."/>
            <person name="Lopes M.R."/>
            <person name="Hittinger C.T."/>
            <person name="Goker M."/>
            <person name="Salamov A."/>
            <person name="Wisecaver J."/>
            <person name="Long T.M."/>
            <person name="Aerts A.L."/>
            <person name="Barry K."/>
            <person name="Choi C."/>
            <person name="Clum A."/>
            <person name="Coughlan A.Y."/>
            <person name="Deshpande S."/>
            <person name="Douglass A.P."/>
            <person name="Hanson S.J."/>
            <person name="Klenk H.-P."/>
            <person name="Labutti K."/>
            <person name="Lapidus A."/>
            <person name="Lindquist E."/>
            <person name="Lipzen A."/>
            <person name="Meier-Kolthoff J.P."/>
            <person name="Ohm R.A."/>
            <person name="Otillar R.P."/>
            <person name="Pangilinan J."/>
            <person name="Peng Y."/>
            <person name="Rokas A."/>
            <person name="Rosa C.A."/>
            <person name="Scheuner C."/>
            <person name="Sibirny A.A."/>
            <person name="Slot J.C."/>
            <person name="Stielow J.B."/>
            <person name="Sun H."/>
            <person name="Kurtzman C.P."/>
            <person name="Blackwell M."/>
            <person name="Grigoriev I.V."/>
            <person name="Jeffries T.W."/>
        </authorList>
    </citation>
    <scope>NUCLEOTIDE SEQUENCE [LARGE SCALE GENOMIC DNA]</scope>
    <source>
        <strain evidence="9">NRRL Y-1933</strain>
    </source>
</reference>
<name>A0A1E4RG32_9ASCO</name>
<keyword evidence="5" id="KW-0539">Nucleus</keyword>
<feature type="compositionally biased region" description="Acidic residues" evidence="6">
    <location>
        <begin position="331"/>
        <end position="341"/>
    </location>
</feature>
<evidence type="ECO:0000256" key="6">
    <source>
        <dbReference type="SAM" id="MobiDB-lite"/>
    </source>
</evidence>
<gene>
    <name evidence="8" type="ORF">HYPBUDRAFT_112637</name>
</gene>
<keyword evidence="4" id="KW-0804">Transcription</keyword>
<dbReference type="PANTHER" id="PTHR12228:SF0">
    <property type="entry name" value="TATA-BOX BINDING PROTEIN ASSOCIATED FACTOR 7"/>
    <property type="match status" value="1"/>
</dbReference>
<feature type="compositionally biased region" description="Acidic residues" evidence="6">
    <location>
        <begin position="348"/>
        <end position="361"/>
    </location>
</feature>
<evidence type="ECO:0000313" key="9">
    <source>
        <dbReference type="Proteomes" id="UP000095085"/>
    </source>
</evidence>
<dbReference type="AlphaFoldDB" id="A0A1E4RG32"/>
<dbReference type="SMART" id="SM01370">
    <property type="entry name" value="TAFII55_N"/>
    <property type="match status" value="1"/>
</dbReference>
<organism evidence="8 9">
    <name type="scientific">Hyphopichia burtonii NRRL Y-1933</name>
    <dbReference type="NCBI Taxonomy" id="984485"/>
    <lineage>
        <taxon>Eukaryota</taxon>
        <taxon>Fungi</taxon>
        <taxon>Dikarya</taxon>
        <taxon>Ascomycota</taxon>
        <taxon>Saccharomycotina</taxon>
        <taxon>Pichiomycetes</taxon>
        <taxon>Debaryomycetaceae</taxon>
        <taxon>Hyphopichia</taxon>
    </lineage>
</organism>
<dbReference type="GO" id="GO:0051123">
    <property type="term" value="P:RNA polymerase II preinitiation complex assembly"/>
    <property type="evidence" value="ECO:0007669"/>
    <property type="project" value="TreeGrafter"/>
</dbReference>
<dbReference type="InterPro" id="IPR006751">
    <property type="entry name" value="TAFII55_prot_cons_reg"/>
</dbReference>
<dbReference type="RefSeq" id="XP_020075287.1">
    <property type="nucleotide sequence ID" value="XM_020218919.1"/>
</dbReference>
<feature type="region of interest" description="Disordered" evidence="6">
    <location>
        <begin position="459"/>
        <end position="504"/>
    </location>
</feature>
<protein>
    <recommendedName>
        <fullName evidence="7">TAFII55 protein conserved region domain-containing protein</fullName>
    </recommendedName>
</protein>
<accession>A0A1E4RG32</accession>
<evidence type="ECO:0000313" key="8">
    <source>
        <dbReference type="EMBL" id="ODV66220.1"/>
    </source>
</evidence>
<feature type="region of interest" description="Disordered" evidence="6">
    <location>
        <begin position="1"/>
        <end position="64"/>
    </location>
</feature>
<feature type="region of interest" description="Disordered" evidence="6">
    <location>
        <begin position="331"/>
        <end position="412"/>
    </location>
</feature>
<feature type="compositionally biased region" description="Basic and acidic residues" evidence="6">
    <location>
        <begin position="14"/>
        <end position="23"/>
    </location>
</feature>
<keyword evidence="9" id="KW-1185">Reference proteome</keyword>
<evidence type="ECO:0000256" key="2">
    <source>
        <dbReference type="ARBA" id="ARBA00009368"/>
    </source>
</evidence>
<evidence type="ECO:0000256" key="1">
    <source>
        <dbReference type="ARBA" id="ARBA00004123"/>
    </source>
</evidence>
<evidence type="ECO:0000256" key="5">
    <source>
        <dbReference type="ARBA" id="ARBA00023242"/>
    </source>
</evidence>
<evidence type="ECO:0000259" key="7">
    <source>
        <dbReference type="SMART" id="SM01370"/>
    </source>
</evidence>
<dbReference type="GeneID" id="30993469"/>
<comment type="subcellular location">
    <subcellularLocation>
        <location evidence="1">Nucleus</location>
    </subcellularLocation>
</comment>
<dbReference type="Proteomes" id="UP000095085">
    <property type="component" value="Unassembled WGS sequence"/>
</dbReference>
<feature type="compositionally biased region" description="Low complexity" evidence="6">
    <location>
        <begin position="277"/>
        <end position="289"/>
    </location>
</feature>
<dbReference type="InterPro" id="IPR037817">
    <property type="entry name" value="TAF7"/>
</dbReference>
<dbReference type="EMBL" id="KV454543">
    <property type="protein sequence ID" value="ODV66220.1"/>
    <property type="molecule type" value="Genomic_DNA"/>
</dbReference>
<feature type="compositionally biased region" description="Acidic residues" evidence="6">
    <location>
        <begin position="482"/>
        <end position="504"/>
    </location>
</feature>
<feature type="domain" description="TAFII55 protein conserved region" evidence="7">
    <location>
        <begin position="92"/>
        <end position="261"/>
    </location>
</feature>
<feature type="compositionally biased region" description="Low complexity" evidence="6">
    <location>
        <begin position="45"/>
        <end position="60"/>
    </location>
</feature>
<keyword evidence="3" id="KW-0805">Transcription regulation</keyword>
<evidence type="ECO:0000256" key="4">
    <source>
        <dbReference type="ARBA" id="ARBA00023163"/>
    </source>
</evidence>
<feature type="compositionally biased region" description="Acidic residues" evidence="6">
    <location>
        <begin position="371"/>
        <end position="395"/>
    </location>
</feature>
<feature type="region of interest" description="Disordered" evidence="6">
    <location>
        <begin position="277"/>
        <end position="312"/>
    </location>
</feature>
<evidence type="ECO:0000256" key="3">
    <source>
        <dbReference type="ARBA" id="ARBA00023015"/>
    </source>
</evidence>